<keyword evidence="5 10" id="KW-1133">Transmembrane helix</keyword>
<feature type="transmembrane region" description="Helical" evidence="10">
    <location>
        <begin position="12"/>
        <end position="30"/>
    </location>
</feature>
<evidence type="ECO:0000256" key="7">
    <source>
        <dbReference type="ARBA" id="ARBA00023136"/>
    </source>
</evidence>
<evidence type="ECO:0000256" key="4">
    <source>
        <dbReference type="ARBA" id="ARBA00022692"/>
    </source>
</evidence>
<keyword evidence="6" id="KW-0443">Lipid metabolism</keyword>
<dbReference type="SMART" id="SM01207">
    <property type="entry name" value="G3P_acyltransf"/>
    <property type="match status" value="1"/>
</dbReference>
<evidence type="ECO:0000256" key="2">
    <source>
        <dbReference type="ARBA" id="ARBA00022516"/>
    </source>
</evidence>
<evidence type="ECO:0000313" key="12">
    <source>
        <dbReference type="Proteomes" id="UP000075683"/>
    </source>
</evidence>
<evidence type="ECO:0000313" key="11">
    <source>
        <dbReference type="EMBL" id="KYD22287.1"/>
    </source>
</evidence>
<evidence type="ECO:0000256" key="9">
    <source>
        <dbReference type="ARBA" id="ARBA00023264"/>
    </source>
</evidence>
<dbReference type="AlphaFoldDB" id="A0A150MCG0"/>
<dbReference type="GO" id="GO:0005886">
    <property type="term" value="C:plasma membrane"/>
    <property type="evidence" value="ECO:0007669"/>
    <property type="project" value="InterPro"/>
</dbReference>
<feature type="transmembrane region" description="Helical" evidence="10">
    <location>
        <begin position="130"/>
        <end position="147"/>
    </location>
</feature>
<keyword evidence="1" id="KW-1003">Cell membrane</keyword>
<keyword evidence="9" id="KW-1208">Phospholipid metabolism</keyword>
<keyword evidence="7 10" id="KW-0472">Membrane</keyword>
<dbReference type="PANTHER" id="PTHR30309">
    <property type="entry name" value="INNER MEMBRANE PROTEIN YGIH"/>
    <property type="match status" value="1"/>
</dbReference>
<evidence type="ECO:0000256" key="1">
    <source>
        <dbReference type="ARBA" id="ARBA00022475"/>
    </source>
</evidence>
<protein>
    <submittedName>
        <fullName evidence="11">Uncharacterized protein</fullName>
    </submittedName>
</protein>
<evidence type="ECO:0000256" key="5">
    <source>
        <dbReference type="ARBA" id="ARBA00022989"/>
    </source>
</evidence>
<reference evidence="11 12" key="1">
    <citation type="submission" date="2016-01" db="EMBL/GenBank/DDBJ databases">
        <title>Draft Genome Sequences of Seven Thermophilic Sporeformers Isolated from Foods.</title>
        <authorList>
            <person name="Berendsen E.M."/>
            <person name="Wells-Bennik M.H."/>
            <person name="Krawcyk A.O."/>
            <person name="De Jong A."/>
            <person name="Holsappel S."/>
            <person name="Eijlander R.T."/>
            <person name="Kuipers O.P."/>
        </authorList>
    </citation>
    <scope>NUCLEOTIDE SEQUENCE [LARGE SCALE GENOMIC DNA]</scope>
    <source>
        <strain evidence="11 12">B4135</strain>
    </source>
</reference>
<dbReference type="InterPro" id="IPR003811">
    <property type="entry name" value="G3P_acylTferase_PlsY"/>
</dbReference>
<dbReference type="PATRIC" id="fig|301148.3.peg.723"/>
<evidence type="ECO:0000256" key="8">
    <source>
        <dbReference type="ARBA" id="ARBA00023209"/>
    </source>
</evidence>
<keyword evidence="3" id="KW-0808">Transferase</keyword>
<evidence type="ECO:0000256" key="10">
    <source>
        <dbReference type="SAM" id="Phobius"/>
    </source>
</evidence>
<dbReference type="EMBL" id="LQYT01000012">
    <property type="protein sequence ID" value="KYD22287.1"/>
    <property type="molecule type" value="Genomic_DNA"/>
</dbReference>
<dbReference type="Proteomes" id="UP000075683">
    <property type="component" value="Unassembled WGS sequence"/>
</dbReference>
<accession>A0A150MCG0</accession>
<gene>
    <name evidence="11" type="ORF">B4135_1417</name>
</gene>
<keyword evidence="4 10" id="KW-0812">Transmembrane</keyword>
<proteinExistence type="predicted"/>
<dbReference type="Pfam" id="PF02660">
    <property type="entry name" value="G3P_acyltransf"/>
    <property type="match status" value="1"/>
</dbReference>
<keyword evidence="2" id="KW-0444">Lipid biosynthesis</keyword>
<evidence type="ECO:0000256" key="3">
    <source>
        <dbReference type="ARBA" id="ARBA00022679"/>
    </source>
</evidence>
<dbReference type="PANTHER" id="PTHR30309:SF1">
    <property type="entry name" value="GLYCEROL-3-PHOSPHATE ACYLTRANSFERASE 1"/>
    <property type="match status" value="1"/>
</dbReference>
<evidence type="ECO:0000256" key="6">
    <source>
        <dbReference type="ARBA" id="ARBA00023098"/>
    </source>
</evidence>
<sequence length="219" mass="25163">MSMWEGENKMILLLTILCFLSGSLMFSYWLGLLKKKNITEVGDGNPGAANLWKAAGYKYGLTGIFLDFMKGYIPIVLIKEWEMAQNYQFIPIALAPIYGHAFSPFMKGRGGKSIAVSFGVWSGLTEFRASFMYAVILAVLAVITKWMKKGNPVTSEEDGFQTTLGMLFLYIYFYHQTYPAYIQWIWLGNFLLLFHKNKRGIILIIKNKRMKKEEKHYTV</sequence>
<dbReference type="GO" id="GO:0043772">
    <property type="term" value="F:acyl-phosphate glycerol-3-phosphate acyltransferase activity"/>
    <property type="evidence" value="ECO:0007669"/>
    <property type="project" value="InterPro"/>
</dbReference>
<organism evidence="11 12">
    <name type="scientific">Caldibacillus debilis</name>
    <dbReference type="NCBI Taxonomy" id="301148"/>
    <lineage>
        <taxon>Bacteria</taxon>
        <taxon>Bacillati</taxon>
        <taxon>Bacillota</taxon>
        <taxon>Bacilli</taxon>
        <taxon>Bacillales</taxon>
        <taxon>Bacillaceae</taxon>
        <taxon>Caldibacillus</taxon>
    </lineage>
</organism>
<keyword evidence="8" id="KW-0594">Phospholipid biosynthesis</keyword>
<feature type="transmembrane region" description="Helical" evidence="10">
    <location>
        <begin position="159"/>
        <end position="175"/>
    </location>
</feature>
<comment type="caution">
    <text evidence="11">The sequence shown here is derived from an EMBL/GenBank/DDBJ whole genome shotgun (WGS) entry which is preliminary data.</text>
</comment>
<dbReference type="STRING" id="301148.B4135_1417"/>
<name>A0A150MCG0_9BACI</name>
<dbReference type="GO" id="GO:0008654">
    <property type="term" value="P:phospholipid biosynthetic process"/>
    <property type="evidence" value="ECO:0007669"/>
    <property type="project" value="UniProtKB-KW"/>
</dbReference>